<feature type="chain" id="PRO_5042984479" description="Secreted protein" evidence="1">
    <location>
        <begin position="27"/>
        <end position="226"/>
    </location>
</feature>
<proteinExistence type="predicted"/>
<evidence type="ECO:0000313" key="2">
    <source>
        <dbReference type="EMBL" id="KAK5969118.1"/>
    </source>
</evidence>
<feature type="signal peptide" evidence="1">
    <location>
        <begin position="1"/>
        <end position="26"/>
    </location>
</feature>
<protein>
    <recommendedName>
        <fullName evidence="4">Secreted protein</fullName>
    </recommendedName>
</protein>
<evidence type="ECO:0008006" key="4">
    <source>
        <dbReference type="Google" id="ProtNLM"/>
    </source>
</evidence>
<evidence type="ECO:0000256" key="1">
    <source>
        <dbReference type="SAM" id="SignalP"/>
    </source>
</evidence>
<keyword evidence="3" id="KW-1185">Reference proteome</keyword>
<reference evidence="2 3" key="1">
    <citation type="submission" date="2019-10" db="EMBL/GenBank/DDBJ databases">
        <title>Assembly and Annotation for the nematode Trichostrongylus colubriformis.</title>
        <authorList>
            <person name="Martin J."/>
        </authorList>
    </citation>
    <scope>NUCLEOTIDE SEQUENCE [LARGE SCALE GENOMIC DNA]</scope>
    <source>
        <strain evidence="2">G859</strain>
        <tissue evidence="2">Whole worm</tissue>
    </source>
</reference>
<dbReference type="AlphaFoldDB" id="A0AAN8FCU0"/>
<organism evidence="2 3">
    <name type="scientific">Trichostrongylus colubriformis</name>
    <name type="common">Black scour worm</name>
    <dbReference type="NCBI Taxonomy" id="6319"/>
    <lineage>
        <taxon>Eukaryota</taxon>
        <taxon>Metazoa</taxon>
        <taxon>Ecdysozoa</taxon>
        <taxon>Nematoda</taxon>
        <taxon>Chromadorea</taxon>
        <taxon>Rhabditida</taxon>
        <taxon>Rhabditina</taxon>
        <taxon>Rhabditomorpha</taxon>
        <taxon>Strongyloidea</taxon>
        <taxon>Trichostrongylidae</taxon>
        <taxon>Trichostrongylus</taxon>
    </lineage>
</organism>
<gene>
    <name evidence="2" type="ORF">GCK32_013190</name>
</gene>
<sequence length="226" mass="25362">MASFHSSISYCALLAFLCILLEETSGGLFERYCRHPPWKGKGTLEGNLCTVVFRLNSKTKARAYRMCNSTAPFDVEEAIPGTFTTCKFVRPAFDCQEDDEVPIEDKCVIIRGNGPFDQYDKACGALYRPHVVGKRNNLLWISVLLTGKAAEAWIADKGREAEQQFKPIKEKRKWRKPGSNSTAIKLRLRSNAEGLRQGSAFYADTSEKHPFLCSRKAISTRPVNSS</sequence>
<dbReference type="EMBL" id="WIXE01020576">
    <property type="protein sequence ID" value="KAK5969118.1"/>
    <property type="molecule type" value="Genomic_DNA"/>
</dbReference>
<name>A0AAN8FCU0_TRICO</name>
<keyword evidence="1" id="KW-0732">Signal</keyword>
<comment type="caution">
    <text evidence="2">The sequence shown here is derived from an EMBL/GenBank/DDBJ whole genome shotgun (WGS) entry which is preliminary data.</text>
</comment>
<accession>A0AAN8FCU0</accession>
<evidence type="ECO:0000313" key="3">
    <source>
        <dbReference type="Proteomes" id="UP001331761"/>
    </source>
</evidence>
<dbReference type="Proteomes" id="UP001331761">
    <property type="component" value="Unassembled WGS sequence"/>
</dbReference>